<keyword evidence="3 9" id="KW-0031">Aminopeptidase</keyword>
<evidence type="ECO:0000256" key="9">
    <source>
        <dbReference type="RuleBase" id="RU364040"/>
    </source>
</evidence>
<dbReference type="PANTHER" id="PTHR11533">
    <property type="entry name" value="PROTEASE M1 ZINC METALLOPROTEASE"/>
    <property type="match status" value="1"/>
</dbReference>
<keyword evidence="15" id="KW-1185">Reference proteome</keyword>
<protein>
    <recommendedName>
        <fullName evidence="9">Aminopeptidase</fullName>
        <ecNumber evidence="9">3.4.11.-</ecNumber>
    </recommendedName>
</protein>
<accession>A0ABV7K5N3</accession>
<evidence type="ECO:0000256" key="7">
    <source>
        <dbReference type="ARBA" id="ARBA00022833"/>
    </source>
</evidence>
<dbReference type="Pfam" id="PF17900">
    <property type="entry name" value="Peptidase_M1_N"/>
    <property type="match status" value="1"/>
</dbReference>
<evidence type="ECO:0000259" key="12">
    <source>
        <dbReference type="Pfam" id="PF11838"/>
    </source>
</evidence>
<keyword evidence="7 9" id="KW-0862">Zinc</keyword>
<dbReference type="InterPro" id="IPR024571">
    <property type="entry name" value="ERAP1-like_C_dom"/>
</dbReference>
<dbReference type="InterPro" id="IPR027268">
    <property type="entry name" value="Peptidase_M4/M1_CTD_sf"/>
</dbReference>
<dbReference type="SUPFAM" id="SSF55486">
    <property type="entry name" value="Metalloproteases ('zincins'), catalytic domain"/>
    <property type="match status" value="1"/>
</dbReference>
<evidence type="ECO:0000256" key="5">
    <source>
        <dbReference type="ARBA" id="ARBA00022723"/>
    </source>
</evidence>
<keyword evidence="10" id="KW-0732">Signal</keyword>
<evidence type="ECO:0000256" key="4">
    <source>
        <dbReference type="ARBA" id="ARBA00022670"/>
    </source>
</evidence>
<reference evidence="15" key="1">
    <citation type="journal article" date="2019" name="Int. J. Syst. Evol. Microbiol.">
        <title>The Global Catalogue of Microorganisms (GCM) 10K type strain sequencing project: providing services to taxonomists for standard genome sequencing and annotation.</title>
        <authorList>
            <consortium name="The Broad Institute Genomics Platform"/>
            <consortium name="The Broad Institute Genome Sequencing Center for Infectious Disease"/>
            <person name="Wu L."/>
            <person name="Ma J."/>
        </authorList>
    </citation>
    <scope>NUCLEOTIDE SEQUENCE [LARGE SCALE GENOMIC DNA]</scope>
    <source>
        <strain evidence="15">KCTC 52449</strain>
    </source>
</reference>
<feature type="domain" description="Aminopeptidase N-like N-terminal" evidence="13">
    <location>
        <begin position="39"/>
        <end position="215"/>
    </location>
</feature>
<evidence type="ECO:0000256" key="6">
    <source>
        <dbReference type="ARBA" id="ARBA00022801"/>
    </source>
</evidence>
<keyword evidence="5 9" id="KW-0479">Metal-binding</keyword>
<proteinExistence type="inferred from homology"/>
<comment type="caution">
    <text evidence="14">The sequence shown here is derived from an EMBL/GenBank/DDBJ whole genome shotgun (WGS) entry which is preliminary data.</text>
</comment>
<dbReference type="InterPro" id="IPR045357">
    <property type="entry name" value="Aminopeptidase_N-like_N"/>
</dbReference>
<organism evidence="14 15">
    <name type="scientific">Alteromonas oceani</name>
    <dbReference type="NCBI Taxonomy" id="2071609"/>
    <lineage>
        <taxon>Bacteria</taxon>
        <taxon>Pseudomonadati</taxon>
        <taxon>Pseudomonadota</taxon>
        <taxon>Gammaproteobacteria</taxon>
        <taxon>Alteromonadales</taxon>
        <taxon>Alteromonadaceae</taxon>
        <taxon>Alteromonas/Salinimonas group</taxon>
        <taxon>Alteromonas</taxon>
    </lineage>
</organism>
<sequence>MLKSGVIYIVLLIFFSVSTVAASNNIPPPAGKLDDTATPLHYQIHLTIDPDADDFQGKTQITVKLNRDTDMLWLHGKDLDVTSVSLTTAGGEKIPVSYEQVLDSGVAKVTFPQTLQSGEVTLSFVYTAEYSPRGALFKMLGNEQNYIVSQFQTILAREVFPGFDEPRFKSTYQVNLTTPKELAAITNTPLATTTRVDEEWVNHDFKQSLPMPTYLLAFMVGPFDIADYGTLPVNNIRERPLPLRALVTKGKRANVQYALDNTQAILDWLEDYFGSQYPYQKLDLIAPPGSLGFAMENPGAVLYDQYLLLLDENSPAEQKRAYTLVHSHELAHMWFGNLVTPEWWDDLWLNESFATWMAYKASHAYWPAGEFDRGITKMALRAMNNDALSDTQSVKQPVSRNEDIAYALDGEITYAKGAAILTMMERYIGAEQFQKGIRHHMQRFAHGGAHSDDFIASLASVSNQNDLTSIFNDFIRLPGVPLISASLDCSEEGKPKVQLHQSRYAAIGTKFTDKQQWTVPVCVAHGSGETCHVMKQTKERVPLKTNRCPAFIHPNAQSGYYRFSLNQDDWQHLIRHGKALPSEQALTMLDSLDAGLRAGHIDANIWLEGMLTMARHPAWDVIAHTKRKFEGLANSALSGDALDTAAAISRAIFTPIYDRVNQQTSVGAQILSSELQSHLLEFAKLPEMRAPLREQAQAFVGIDGVPDFTAIPAAQRATALTVAVRDLGESFFTVLEQRFAESDDPALSVAMIRGLSRTTDPELGRRLLERSIGGIYDDYAPDILREQLSQAETQDSTFRWLKNNTQRILDRIPDNLRGAAFPPLAGELCSMNKADDWEKFIVSRAEQLPGYERSLGQTLEKIRRCARLKDAVSGPLSMAIQEAIAI</sequence>
<evidence type="ECO:0000313" key="14">
    <source>
        <dbReference type="EMBL" id="MFC3202797.1"/>
    </source>
</evidence>
<dbReference type="InterPro" id="IPR034016">
    <property type="entry name" value="M1_APN-typ"/>
</dbReference>
<keyword evidence="4 9" id="KW-0645">Protease</keyword>
<feature type="domain" description="Peptidase M1 membrane alanine aminopeptidase" evidence="11">
    <location>
        <begin position="257"/>
        <end position="473"/>
    </location>
</feature>
<feature type="chain" id="PRO_5046988431" description="Aminopeptidase" evidence="10">
    <location>
        <begin position="22"/>
        <end position="886"/>
    </location>
</feature>
<dbReference type="SUPFAM" id="SSF63737">
    <property type="entry name" value="Leukotriene A4 hydrolase N-terminal domain"/>
    <property type="match status" value="1"/>
</dbReference>
<evidence type="ECO:0000259" key="13">
    <source>
        <dbReference type="Pfam" id="PF17900"/>
    </source>
</evidence>
<dbReference type="GO" id="GO:0016787">
    <property type="term" value="F:hydrolase activity"/>
    <property type="evidence" value="ECO:0007669"/>
    <property type="project" value="UniProtKB-KW"/>
</dbReference>
<dbReference type="PANTHER" id="PTHR11533:SF174">
    <property type="entry name" value="PUROMYCIN-SENSITIVE AMINOPEPTIDASE-RELATED"/>
    <property type="match status" value="1"/>
</dbReference>
<dbReference type="InterPro" id="IPR042097">
    <property type="entry name" value="Aminopeptidase_N-like_N_sf"/>
</dbReference>
<dbReference type="EMBL" id="JBHRSX010000031">
    <property type="protein sequence ID" value="MFC3202797.1"/>
    <property type="molecule type" value="Genomic_DNA"/>
</dbReference>
<gene>
    <name evidence="14" type="ORF">ACFOEW_13350</name>
</gene>
<feature type="signal peptide" evidence="10">
    <location>
        <begin position="1"/>
        <end position="21"/>
    </location>
</feature>
<dbReference type="Proteomes" id="UP001595477">
    <property type="component" value="Unassembled WGS sequence"/>
</dbReference>
<dbReference type="InterPro" id="IPR001930">
    <property type="entry name" value="Peptidase_M1"/>
</dbReference>
<evidence type="ECO:0000256" key="8">
    <source>
        <dbReference type="ARBA" id="ARBA00023049"/>
    </source>
</evidence>
<evidence type="ECO:0000259" key="11">
    <source>
        <dbReference type="Pfam" id="PF01433"/>
    </source>
</evidence>
<keyword evidence="8 9" id="KW-0482">Metalloprotease</keyword>
<dbReference type="CDD" id="cd09601">
    <property type="entry name" value="M1_APN-Q_like"/>
    <property type="match status" value="1"/>
</dbReference>
<evidence type="ECO:0000256" key="3">
    <source>
        <dbReference type="ARBA" id="ARBA00022438"/>
    </source>
</evidence>
<evidence type="ECO:0000256" key="10">
    <source>
        <dbReference type="SAM" id="SignalP"/>
    </source>
</evidence>
<dbReference type="EC" id="3.4.11.-" evidence="9"/>
<dbReference type="Gene3D" id="1.10.390.10">
    <property type="entry name" value="Neutral Protease Domain 2"/>
    <property type="match status" value="1"/>
</dbReference>
<dbReference type="Pfam" id="PF11838">
    <property type="entry name" value="ERAP1_C"/>
    <property type="match status" value="1"/>
</dbReference>
<name>A0ABV7K5N3_9ALTE</name>
<dbReference type="InterPro" id="IPR014782">
    <property type="entry name" value="Peptidase_M1_dom"/>
</dbReference>
<evidence type="ECO:0000256" key="1">
    <source>
        <dbReference type="ARBA" id="ARBA00000098"/>
    </source>
</evidence>
<dbReference type="RefSeq" id="WP_164464772.1">
    <property type="nucleotide sequence ID" value="NZ_JBHRSX010000031.1"/>
</dbReference>
<dbReference type="InterPro" id="IPR050344">
    <property type="entry name" value="Peptidase_M1_aminopeptidases"/>
</dbReference>
<dbReference type="Pfam" id="PF01433">
    <property type="entry name" value="Peptidase_M1"/>
    <property type="match status" value="1"/>
</dbReference>
<dbReference type="Gene3D" id="1.25.50.20">
    <property type="match status" value="1"/>
</dbReference>
<feature type="domain" description="ERAP1-like C-terminal" evidence="12">
    <location>
        <begin position="557"/>
        <end position="864"/>
    </location>
</feature>
<evidence type="ECO:0000256" key="2">
    <source>
        <dbReference type="ARBA" id="ARBA00010136"/>
    </source>
</evidence>
<keyword evidence="6 9" id="KW-0378">Hydrolase</keyword>
<evidence type="ECO:0000313" key="15">
    <source>
        <dbReference type="Proteomes" id="UP001595477"/>
    </source>
</evidence>
<comment type="catalytic activity">
    <reaction evidence="1">
        <text>Release of an N-terminal amino acid, Xaa-|-Yaa- from a peptide, amide or arylamide. Xaa is preferably Ala, but may be most amino acids including Pro (slow action). When a terminal hydrophobic residue is followed by a prolyl residue, the two may be released as an intact Xaa-Pro dipeptide.</text>
        <dbReference type="EC" id="3.4.11.2"/>
    </reaction>
</comment>
<comment type="similarity">
    <text evidence="2 9">Belongs to the peptidase M1 family.</text>
</comment>
<dbReference type="Gene3D" id="2.60.40.1730">
    <property type="entry name" value="tricorn interacting facor f3 domain"/>
    <property type="match status" value="1"/>
</dbReference>
<comment type="cofactor">
    <cofactor evidence="9">
        <name>Zn(2+)</name>
        <dbReference type="ChEBI" id="CHEBI:29105"/>
    </cofactor>
    <text evidence="9">Binds 1 zinc ion per subunit.</text>
</comment>
<dbReference type="PRINTS" id="PR00756">
    <property type="entry name" value="ALADIPTASE"/>
</dbReference>